<keyword evidence="1" id="KW-1133">Transmembrane helix</keyword>
<reference evidence="2" key="1">
    <citation type="submission" date="2021-07" db="EMBL/GenBank/DDBJ databases">
        <title>Complete genome sequence of Crassaminicella sp. 143-21, isolated from a deep-sea hydrothermal vent.</title>
        <authorList>
            <person name="Li X."/>
        </authorList>
    </citation>
    <scope>NUCLEOTIDE SEQUENCE</scope>
    <source>
        <strain evidence="2">143-21</strain>
    </source>
</reference>
<protein>
    <submittedName>
        <fullName evidence="2">Sporulation protein YqfD</fullName>
    </submittedName>
</protein>
<evidence type="ECO:0000313" key="2">
    <source>
        <dbReference type="EMBL" id="QXM05698.1"/>
    </source>
</evidence>
<dbReference type="Pfam" id="PF06898">
    <property type="entry name" value="YqfD"/>
    <property type="match status" value="1"/>
</dbReference>
<dbReference type="EMBL" id="CP078093">
    <property type="protein sequence ID" value="QXM05698.1"/>
    <property type="molecule type" value="Genomic_DNA"/>
</dbReference>
<dbReference type="InterPro" id="IPR010690">
    <property type="entry name" value="YqfD"/>
</dbReference>
<dbReference type="NCBIfam" id="TIGR02876">
    <property type="entry name" value="spore_yqfD"/>
    <property type="match status" value="1"/>
</dbReference>
<organism evidence="2 3">
    <name type="scientific">Crassaminicella indica</name>
    <dbReference type="NCBI Taxonomy" id="2855394"/>
    <lineage>
        <taxon>Bacteria</taxon>
        <taxon>Bacillati</taxon>
        <taxon>Bacillota</taxon>
        <taxon>Clostridia</taxon>
        <taxon>Eubacteriales</taxon>
        <taxon>Clostridiaceae</taxon>
        <taxon>Crassaminicella</taxon>
    </lineage>
</organism>
<evidence type="ECO:0000313" key="3">
    <source>
        <dbReference type="Proteomes" id="UP000886818"/>
    </source>
</evidence>
<keyword evidence="1" id="KW-0472">Membrane</keyword>
<accession>A0ABX8R9J2</accession>
<proteinExistence type="predicted"/>
<gene>
    <name evidence="2" type="primary">yqfD</name>
    <name evidence="2" type="ORF">KVH43_10015</name>
</gene>
<dbReference type="PIRSF" id="PIRSF029895">
    <property type="entry name" value="SpoIV"/>
    <property type="match status" value="1"/>
</dbReference>
<evidence type="ECO:0000256" key="1">
    <source>
        <dbReference type="SAM" id="Phobius"/>
    </source>
</evidence>
<sequence length="397" mass="46046">MLVVKLWNFFRGYVLIKIEGLCLEKFINYAIARGIYLWDIVRIDYTTLEAKVSLRGYKELRHIVKRAGCKVRIREKIGYPFFMHKIKARKMFTIGFVVSMFIIVLMTSFIWNVEIKGNDKIPKEAIQKYLTKLGLYEGVFKYKLDISDIENSMMIEMKNLAWVGIQIQGTKAIVEIVENTDPPENIPKSIPCDIVAAKKGVVEKFIAKNGDALVEKGDIVEKGQILITGVITREGLDTRYVHALGEVFAKTYYEENDEMSLIKIRKIKTGNKFTRRIIKIGNNQIILSLGEIPYNNVIIEKKNKSLPEWRNIKVPVEIIIEEYYEAMDQKDAIDKNTAKKALRENMMVNIMKKMPKNIKILNKHIKFIEEKNKIKAKLIIEALEQIGRQQRIQTIIK</sequence>
<feature type="transmembrane region" description="Helical" evidence="1">
    <location>
        <begin position="91"/>
        <end position="111"/>
    </location>
</feature>
<keyword evidence="1" id="KW-0812">Transmembrane</keyword>
<dbReference type="Proteomes" id="UP000886818">
    <property type="component" value="Chromosome"/>
</dbReference>
<name>A0ABX8R9J2_9CLOT</name>
<dbReference type="RefSeq" id="WP_218282396.1">
    <property type="nucleotide sequence ID" value="NZ_CP078093.1"/>
</dbReference>
<keyword evidence="3" id="KW-1185">Reference proteome</keyword>